<feature type="region of interest" description="Disordered" evidence="1">
    <location>
        <begin position="112"/>
        <end position="157"/>
    </location>
</feature>
<comment type="caution">
    <text evidence="2">The sequence shown here is derived from an EMBL/GenBank/DDBJ whole genome shotgun (WGS) entry which is preliminary data.</text>
</comment>
<dbReference type="AlphaFoldDB" id="A0A495QWB7"/>
<feature type="region of interest" description="Disordered" evidence="1">
    <location>
        <begin position="54"/>
        <end position="91"/>
    </location>
</feature>
<feature type="compositionally biased region" description="Basic and acidic residues" evidence="1">
    <location>
        <begin position="112"/>
        <end position="121"/>
    </location>
</feature>
<sequence>MRCPRCDSDLSTYTLATGNQTAIVCESCGFADLSTSHHNEASPPESWELAFARFNQHPDSTPGKPENTGRTPSVPIPESDESTDRPEFSLEQAGVAVGISLGSDANTFRQDAADELNRVIDETESESSGDGTANFDENDTDSQNADTEADENGDETE</sequence>
<name>A0A495QWB7_9EURY</name>
<gene>
    <name evidence="2" type="ORF">BDK61_4124</name>
</gene>
<protein>
    <submittedName>
        <fullName evidence="2">Uncharacterized protein</fullName>
    </submittedName>
</protein>
<dbReference type="RefSeq" id="WP_007188464.1">
    <property type="nucleotide sequence ID" value="NZ_RBWW01000002.1"/>
</dbReference>
<dbReference type="Proteomes" id="UP000268233">
    <property type="component" value="Unassembled WGS sequence"/>
</dbReference>
<keyword evidence="3" id="KW-1185">Reference proteome</keyword>
<dbReference type="EMBL" id="RBWW01000002">
    <property type="protein sequence ID" value="RKS78459.1"/>
    <property type="molecule type" value="Genomic_DNA"/>
</dbReference>
<evidence type="ECO:0000313" key="2">
    <source>
        <dbReference type="EMBL" id="RKS78459.1"/>
    </source>
</evidence>
<reference evidence="2 3" key="1">
    <citation type="submission" date="2018-10" db="EMBL/GenBank/DDBJ databases">
        <title>Genomic Encyclopedia of Archaeal and Bacterial Type Strains, Phase II (KMG-II): from individual species to whole genera.</title>
        <authorList>
            <person name="Goeker M."/>
        </authorList>
    </citation>
    <scope>NUCLEOTIDE SEQUENCE [LARGE SCALE GENOMIC DNA]</scope>
    <source>
        <strain evidence="2 3">DSM 11927</strain>
    </source>
</reference>
<accession>A0A495QWB7</accession>
<evidence type="ECO:0000313" key="3">
    <source>
        <dbReference type="Proteomes" id="UP000268233"/>
    </source>
</evidence>
<feature type="compositionally biased region" description="Acidic residues" evidence="1">
    <location>
        <begin position="147"/>
        <end position="157"/>
    </location>
</feature>
<organism evidence="2 3">
    <name type="scientific">Haloarcula quadrata</name>
    <dbReference type="NCBI Taxonomy" id="182779"/>
    <lineage>
        <taxon>Archaea</taxon>
        <taxon>Methanobacteriati</taxon>
        <taxon>Methanobacteriota</taxon>
        <taxon>Stenosarchaea group</taxon>
        <taxon>Halobacteria</taxon>
        <taxon>Halobacteriales</taxon>
        <taxon>Haloarculaceae</taxon>
        <taxon>Haloarcula</taxon>
    </lineage>
</organism>
<proteinExistence type="predicted"/>
<evidence type="ECO:0000256" key="1">
    <source>
        <dbReference type="SAM" id="MobiDB-lite"/>
    </source>
</evidence>